<evidence type="ECO:0000313" key="3">
    <source>
        <dbReference type="EMBL" id="QHT09570.1"/>
    </source>
</evidence>
<keyword evidence="1" id="KW-0677">Repeat</keyword>
<protein>
    <submittedName>
        <fullName evidence="3">Uncharacterized protein</fullName>
    </submittedName>
</protein>
<sequence>MTINKDKLLQYAIKIADYKMVNILLNEKGINIDKVFLKACYHGNIIILGLILNTIITKNLDIKLSKKRGFKHAIYNGNVQIVKLLVYGYNIDPSIDYNTAIIIASEYGYYDIVQLLLSDKRVDPTDQNNEAIIIASNYGHTEIVRLLLVHPCVDPHARKSSALTFAKKNGYEEIVDILENDYRMSKNIVTNNSEVKYIFT</sequence>
<dbReference type="SUPFAM" id="SSF48403">
    <property type="entry name" value="Ankyrin repeat"/>
    <property type="match status" value="1"/>
</dbReference>
<evidence type="ECO:0000256" key="1">
    <source>
        <dbReference type="ARBA" id="ARBA00022737"/>
    </source>
</evidence>
<dbReference type="InterPro" id="IPR036770">
    <property type="entry name" value="Ankyrin_rpt-contain_sf"/>
</dbReference>
<evidence type="ECO:0000256" key="2">
    <source>
        <dbReference type="ARBA" id="ARBA00023043"/>
    </source>
</evidence>
<dbReference type="AlphaFoldDB" id="A0A6C0D017"/>
<dbReference type="Gene3D" id="1.25.40.20">
    <property type="entry name" value="Ankyrin repeat-containing domain"/>
    <property type="match status" value="1"/>
</dbReference>
<accession>A0A6C0D017</accession>
<dbReference type="Pfam" id="PF12796">
    <property type="entry name" value="Ank_2"/>
    <property type="match status" value="1"/>
</dbReference>
<dbReference type="EMBL" id="MN739513">
    <property type="protein sequence ID" value="QHT09570.1"/>
    <property type="molecule type" value="Genomic_DNA"/>
</dbReference>
<keyword evidence="2" id="KW-0040">ANK repeat</keyword>
<dbReference type="InterPro" id="IPR002110">
    <property type="entry name" value="Ankyrin_rpt"/>
</dbReference>
<reference evidence="3" key="1">
    <citation type="journal article" date="2020" name="Nature">
        <title>Giant virus diversity and host interactions through global metagenomics.</title>
        <authorList>
            <person name="Schulz F."/>
            <person name="Roux S."/>
            <person name="Paez-Espino D."/>
            <person name="Jungbluth S."/>
            <person name="Walsh D.A."/>
            <person name="Denef V.J."/>
            <person name="McMahon K.D."/>
            <person name="Konstantinidis K.T."/>
            <person name="Eloe-Fadrosh E.A."/>
            <person name="Kyrpides N.C."/>
            <person name="Woyke T."/>
        </authorList>
    </citation>
    <scope>NUCLEOTIDE SEQUENCE</scope>
    <source>
        <strain evidence="3">GVMAG-M-3300023174-102</strain>
    </source>
</reference>
<organism evidence="3">
    <name type="scientific">viral metagenome</name>
    <dbReference type="NCBI Taxonomy" id="1070528"/>
    <lineage>
        <taxon>unclassified sequences</taxon>
        <taxon>metagenomes</taxon>
        <taxon>organismal metagenomes</taxon>
    </lineage>
</organism>
<dbReference type="PANTHER" id="PTHR24198">
    <property type="entry name" value="ANKYRIN REPEAT AND PROTEIN KINASE DOMAIN-CONTAINING PROTEIN"/>
    <property type="match status" value="1"/>
</dbReference>
<name>A0A6C0D017_9ZZZZ</name>
<proteinExistence type="predicted"/>
<dbReference type="SMART" id="SM00248">
    <property type="entry name" value="ANK"/>
    <property type="match status" value="5"/>
</dbReference>
<dbReference type="PANTHER" id="PTHR24198:SF165">
    <property type="entry name" value="ANKYRIN REPEAT-CONTAINING PROTEIN-RELATED"/>
    <property type="match status" value="1"/>
</dbReference>